<evidence type="ECO:0000256" key="3">
    <source>
        <dbReference type="ARBA" id="ARBA00022801"/>
    </source>
</evidence>
<dbReference type="InterPro" id="IPR050131">
    <property type="entry name" value="Peptidase_S8_subtilisin-like"/>
</dbReference>
<evidence type="ECO:0000313" key="10">
    <source>
        <dbReference type="Proteomes" id="UP001172102"/>
    </source>
</evidence>
<feature type="active site" description="Charge relay system" evidence="5">
    <location>
        <position position="463"/>
    </location>
</feature>
<organism evidence="9 10">
    <name type="scientific">Lasiosphaeris hirsuta</name>
    <dbReference type="NCBI Taxonomy" id="260670"/>
    <lineage>
        <taxon>Eukaryota</taxon>
        <taxon>Fungi</taxon>
        <taxon>Dikarya</taxon>
        <taxon>Ascomycota</taxon>
        <taxon>Pezizomycotina</taxon>
        <taxon>Sordariomycetes</taxon>
        <taxon>Sordariomycetidae</taxon>
        <taxon>Sordariales</taxon>
        <taxon>Lasiosphaeriaceae</taxon>
        <taxon>Lasiosphaeris</taxon>
    </lineage>
</organism>
<dbReference type="Gene3D" id="3.40.50.200">
    <property type="entry name" value="Peptidase S8/S53 domain"/>
    <property type="match status" value="1"/>
</dbReference>
<feature type="active site" description="Charge relay system" evidence="5">
    <location>
        <position position="624"/>
    </location>
</feature>
<keyword evidence="10" id="KW-1185">Reference proteome</keyword>
<evidence type="ECO:0000313" key="9">
    <source>
        <dbReference type="EMBL" id="KAK0707768.1"/>
    </source>
</evidence>
<dbReference type="Pfam" id="PF24476">
    <property type="entry name" value="DUF7580"/>
    <property type="match status" value="1"/>
</dbReference>
<evidence type="ECO:0000256" key="4">
    <source>
        <dbReference type="ARBA" id="ARBA00022825"/>
    </source>
</evidence>
<feature type="compositionally biased region" description="Polar residues" evidence="6">
    <location>
        <begin position="349"/>
        <end position="368"/>
    </location>
</feature>
<keyword evidence="3 5" id="KW-0378">Hydrolase</keyword>
<keyword evidence="2 5" id="KW-0645">Protease</keyword>
<feature type="domain" description="Peptidase S8/S53" evidence="7">
    <location>
        <begin position="417"/>
        <end position="661"/>
    </location>
</feature>
<dbReference type="EMBL" id="JAUKUA010000006">
    <property type="protein sequence ID" value="KAK0707768.1"/>
    <property type="molecule type" value="Genomic_DNA"/>
</dbReference>
<evidence type="ECO:0000259" key="8">
    <source>
        <dbReference type="Pfam" id="PF24476"/>
    </source>
</evidence>
<dbReference type="Proteomes" id="UP001172102">
    <property type="component" value="Unassembled WGS sequence"/>
</dbReference>
<gene>
    <name evidence="9" type="ORF">B0H67DRAFT_671255</name>
</gene>
<dbReference type="InterPro" id="IPR015500">
    <property type="entry name" value="Peptidase_S8_subtilisin-rel"/>
</dbReference>
<dbReference type="SUPFAM" id="SSF52743">
    <property type="entry name" value="Subtilisin-like"/>
    <property type="match status" value="1"/>
</dbReference>
<dbReference type="Pfam" id="PF00082">
    <property type="entry name" value="Peptidase_S8"/>
    <property type="match status" value="1"/>
</dbReference>
<feature type="compositionally biased region" description="Polar residues" evidence="6">
    <location>
        <begin position="329"/>
        <end position="338"/>
    </location>
</feature>
<comment type="similarity">
    <text evidence="1 5">Belongs to the peptidase S8 family.</text>
</comment>
<dbReference type="InterPro" id="IPR000209">
    <property type="entry name" value="Peptidase_S8/S53_dom"/>
</dbReference>
<dbReference type="AlphaFoldDB" id="A0AA40A1U1"/>
<dbReference type="PRINTS" id="PR00723">
    <property type="entry name" value="SUBTILISIN"/>
</dbReference>
<keyword evidence="4 5" id="KW-0720">Serine protease</keyword>
<name>A0AA40A1U1_9PEZI</name>
<dbReference type="PANTHER" id="PTHR43806">
    <property type="entry name" value="PEPTIDASE S8"/>
    <property type="match status" value="1"/>
</dbReference>
<dbReference type="PROSITE" id="PS51892">
    <property type="entry name" value="SUBTILASE"/>
    <property type="match status" value="1"/>
</dbReference>
<evidence type="ECO:0000256" key="2">
    <source>
        <dbReference type="ARBA" id="ARBA00022670"/>
    </source>
</evidence>
<dbReference type="InterPro" id="IPR056002">
    <property type="entry name" value="DUF7580"/>
</dbReference>
<dbReference type="CDD" id="cd00306">
    <property type="entry name" value="Peptidases_S8_S53"/>
    <property type="match status" value="1"/>
</dbReference>
<sequence>MAWEYLVLTFCKSCTSQHPHLSQHVSNCVPWRDGRTLTIPFRGSSFPHNVNKIRCICGDLQTAAPGLCLVGLIEKNGELFGAWASSAPNAVALTPPEETLYQLISQGSFTPPSTSSSKKPKFRFDKWEKRALAVRLAYCLMDFFDADLSSNRFHVNRSLKEALYLSLPCKVNGSGDPYTFSIGHPALVSLAKLLLEIESGEVLPLDITPYHEHNTMSWVKLFKKVDELEKHGFDEPKYLEAIRACLLVHSQIANALESGEQTRSTRDVTIRKNLYKEIVQKIVDVFGSMNSRQLGSRKRQRSVSPEPIGRRKMFMAGRADSGDSLAGHPQSQNSSSLRVNMGDGRPSPQRGSPTRQTTPLMSLMRPSTPSSGGIFEDYSLDEYTQEVCIAADKRIGEYRNLYDEAIPYEEEPSAPRVKVAILDTGLDRSTTSIQAYSERIVEVQSWLPPRDGLASNGTDKSGHGTHVAGLLLTMAPDCDVYVAQIADENGLIPPKDIVKAIEHAATIWKVDIISMSFGFIDERDEGCSDLRKAIIEAHAKGVLMFAAASNTGAYGLSVLGPAFPARHTNVFCIYAGDGMGNPARASPPIRQNRFNFLALGEAVESAWPMSLCEKPWKKRRSGSSFATPIVAGVAASFLLYARQKLSEEDAEKCKEFDTMQRWLHHVSTYHQGYDVLSLSRFFSYEDNKRKLFLRELLDGLI</sequence>
<feature type="domain" description="DUF7580" evidence="8">
    <location>
        <begin position="47"/>
        <end position="282"/>
    </location>
</feature>
<evidence type="ECO:0000256" key="6">
    <source>
        <dbReference type="SAM" id="MobiDB-lite"/>
    </source>
</evidence>
<evidence type="ECO:0000259" key="7">
    <source>
        <dbReference type="Pfam" id="PF00082"/>
    </source>
</evidence>
<dbReference type="PANTHER" id="PTHR43806:SF11">
    <property type="entry name" value="CEREVISIN-RELATED"/>
    <property type="match status" value="1"/>
</dbReference>
<dbReference type="GO" id="GO:0004252">
    <property type="term" value="F:serine-type endopeptidase activity"/>
    <property type="evidence" value="ECO:0007669"/>
    <property type="project" value="UniProtKB-UniRule"/>
</dbReference>
<protein>
    <submittedName>
        <fullName evidence="9">Peptidase S8/S53 domain-containing protein</fullName>
    </submittedName>
</protein>
<accession>A0AA40A1U1</accession>
<dbReference type="GO" id="GO:0006508">
    <property type="term" value="P:proteolysis"/>
    <property type="evidence" value="ECO:0007669"/>
    <property type="project" value="UniProtKB-KW"/>
</dbReference>
<feature type="active site" description="Charge relay system" evidence="5">
    <location>
        <position position="423"/>
    </location>
</feature>
<feature type="region of interest" description="Disordered" evidence="6">
    <location>
        <begin position="319"/>
        <end position="368"/>
    </location>
</feature>
<evidence type="ECO:0000256" key="5">
    <source>
        <dbReference type="PROSITE-ProRule" id="PRU01240"/>
    </source>
</evidence>
<reference evidence="9" key="1">
    <citation type="submission" date="2023-06" db="EMBL/GenBank/DDBJ databases">
        <title>Genome-scale phylogeny and comparative genomics of the fungal order Sordariales.</title>
        <authorList>
            <consortium name="Lawrence Berkeley National Laboratory"/>
            <person name="Hensen N."/>
            <person name="Bonometti L."/>
            <person name="Westerberg I."/>
            <person name="Brannstrom I.O."/>
            <person name="Guillou S."/>
            <person name="Cros-Aarteil S."/>
            <person name="Calhoun S."/>
            <person name="Haridas S."/>
            <person name="Kuo A."/>
            <person name="Mondo S."/>
            <person name="Pangilinan J."/>
            <person name="Riley R."/>
            <person name="Labutti K."/>
            <person name="Andreopoulos B."/>
            <person name="Lipzen A."/>
            <person name="Chen C."/>
            <person name="Yanf M."/>
            <person name="Daum C."/>
            <person name="Ng V."/>
            <person name="Clum A."/>
            <person name="Steindorff A."/>
            <person name="Ohm R."/>
            <person name="Martin F."/>
            <person name="Silar P."/>
            <person name="Natvig D."/>
            <person name="Lalanne C."/>
            <person name="Gautier V."/>
            <person name="Ament-Velasquez S.L."/>
            <person name="Kruys A."/>
            <person name="Hutchinson M.I."/>
            <person name="Powell A.J."/>
            <person name="Barry K."/>
            <person name="Miller A.N."/>
            <person name="Grigoriev I.V."/>
            <person name="Debuchy R."/>
            <person name="Gladieux P."/>
            <person name="Thoren M.H."/>
            <person name="Johannesson H."/>
        </authorList>
    </citation>
    <scope>NUCLEOTIDE SEQUENCE</scope>
    <source>
        <strain evidence="9">SMH4607-1</strain>
    </source>
</reference>
<dbReference type="InterPro" id="IPR036852">
    <property type="entry name" value="Peptidase_S8/S53_dom_sf"/>
</dbReference>
<proteinExistence type="inferred from homology"/>
<evidence type="ECO:0000256" key="1">
    <source>
        <dbReference type="ARBA" id="ARBA00011073"/>
    </source>
</evidence>
<comment type="caution">
    <text evidence="9">The sequence shown here is derived from an EMBL/GenBank/DDBJ whole genome shotgun (WGS) entry which is preliminary data.</text>
</comment>